<protein>
    <recommendedName>
        <fullName evidence="2">Retrotransposon gag domain-containing protein</fullName>
    </recommendedName>
</protein>
<evidence type="ECO:0000313" key="4">
    <source>
        <dbReference type="Proteomes" id="UP000467841"/>
    </source>
</evidence>
<gene>
    <name evidence="3" type="ORF">MERR_LOCUS9138</name>
</gene>
<evidence type="ECO:0000313" key="3">
    <source>
        <dbReference type="EMBL" id="CAA7021903.1"/>
    </source>
</evidence>
<dbReference type="OrthoDB" id="1056464at2759"/>
<dbReference type="PANTHER" id="PTHR33223:SF11">
    <property type="entry name" value="ELEMENT PROTEIN, PUTATIVE-RELATED"/>
    <property type="match status" value="1"/>
</dbReference>
<feature type="compositionally biased region" description="Polar residues" evidence="1">
    <location>
        <begin position="95"/>
        <end position="104"/>
    </location>
</feature>
<dbReference type="EMBL" id="CACVBM020000665">
    <property type="protein sequence ID" value="CAA7021903.1"/>
    <property type="molecule type" value="Genomic_DNA"/>
</dbReference>
<feature type="domain" description="Retrotransposon gag" evidence="2">
    <location>
        <begin position="181"/>
        <end position="250"/>
    </location>
</feature>
<accession>A0A6D2I9T4</accession>
<dbReference type="Pfam" id="PF03732">
    <property type="entry name" value="Retrotrans_gag"/>
    <property type="match status" value="1"/>
</dbReference>
<keyword evidence="4" id="KW-1185">Reference proteome</keyword>
<evidence type="ECO:0000259" key="2">
    <source>
        <dbReference type="Pfam" id="PF03732"/>
    </source>
</evidence>
<sequence length="274" mass="31451">MHRGQRPICHTEKSIRLAKRPIYSPRKSKSLPPPPARSRRTKKTSSTDKFLEAVRMVLIPLTESFELMQAQQKKTHEQVDTLIREDDEEPLDPTAATSNGTTNRPAGVGERAALELDKSTVVLTSLTPKIRQIHLHDRIRLKIDSYTGKEDPKKWLTAFNLAMTREKYNSLDEKEANYFQVFIEHMTKEAVVWFSNLSAESIDNFDDLTNAFLKHYSMHMTRVTQNMFTMTQTQGESLRLFMEKFKQTLRPPPPLHNLGGRVPSVLEIHLPQGG</sequence>
<dbReference type="PANTHER" id="PTHR33223">
    <property type="entry name" value="CCHC-TYPE DOMAIN-CONTAINING PROTEIN"/>
    <property type="match status" value="1"/>
</dbReference>
<name>A0A6D2I9T4_9BRAS</name>
<comment type="caution">
    <text evidence="3">The sequence shown here is derived from an EMBL/GenBank/DDBJ whole genome shotgun (WGS) entry which is preliminary data.</text>
</comment>
<evidence type="ECO:0000256" key="1">
    <source>
        <dbReference type="SAM" id="MobiDB-lite"/>
    </source>
</evidence>
<feature type="region of interest" description="Disordered" evidence="1">
    <location>
        <begin position="83"/>
        <end position="106"/>
    </location>
</feature>
<dbReference type="InterPro" id="IPR005162">
    <property type="entry name" value="Retrotrans_gag_dom"/>
</dbReference>
<reference evidence="3" key="1">
    <citation type="submission" date="2020-01" db="EMBL/GenBank/DDBJ databases">
        <authorList>
            <person name="Mishra B."/>
        </authorList>
    </citation>
    <scope>NUCLEOTIDE SEQUENCE [LARGE SCALE GENOMIC DNA]</scope>
</reference>
<dbReference type="Proteomes" id="UP000467841">
    <property type="component" value="Unassembled WGS sequence"/>
</dbReference>
<organism evidence="3 4">
    <name type="scientific">Microthlaspi erraticum</name>
    <dbReference type="NCBI Taxonomy" id="1685480"/>
    <lineage>
        <taxon>Eukaryota</taxon>
        <taxon>Viridiplantae</taxon>
        <taxon>Streptophyta</taxon>
        <taxon>Embryophyta</taxon>
        <taxon>Tracheophyta</taxon>
        <taxon>Spermatophyta</taxon>
        <taxon>Magnoliopsida</taxon>
        <taxon>eudicotyledons</taxon>
        <taxon>Gunneridae</taxon>
        <taxon>Pentapetalae</taxon>
        <taxon>rosids</taxon>
        <taxon>malvids</taxon>
        <taxon>Brassicales</taxon>
        <taxon>Brassicaceae</taxon>
        <taxon>Coluteocarpeae</taxon>
        <taxon>Microthlaspi</taxon>
    </lineage>
</organism>
<feature type="region of interest" description="Disordered" evidence="1">
    <location>
        <begin position="1"/>
        <end position="47"/>
    </location>
</feature>
<dbReference type="AlphaFoldDB" id="A0A6D2I9T4"/>
<proteinExistence type="predicted"/>